<reference evidence="7" key="1">
    <citation type="submission" date="2020-08" db="EMBL/GenBank/DDBJ databases">
        <title>Genome public.</title>
        <authorList>
            <person name="Liu C."/>
            <person name="Sun Q."/>
        </authorList>
    </citation>
    <scope>NUCLEOTIDE SEQUENCE</scope>
    <source>
        <strain evidence="7">NSJ-12</strain>
    </source>
</reference>
<evidence type="ECO:0000256" key="2">
    <source>
        <dbReference type="ARBA" id="ARBA00022723"/>
    </source>
</evidence>
<evidence type="ECO:0000256" key="1">
    <source>
        <dbReference type="ARBA" id="ARBA00022485"/>
    </source>
</evidence>
<dbReference type="PANTHER" id="PTHR11615">
    <property type="entry name" value="NITRATE, FORMATE, IRON DEHYDROGENASE"/>
    <property type="match status" value="1"/>
</dbReference>
<dbReference type="PROSITE" id="PS51656">
    <property type="entry name" value="4FE4S"/>
    <property type="match status" value="1"/>
</dbReference>
<proteinExistence type="predicted"/>
<sequence>MQVMNFSSTNCKNCYKCVRTCAVKAIEVKDDKAHIITERCVACGHCLVVCPQNARDVKSSLESVKKALEEKRRVVVSLAPSYRAYFEESGKFIAALRRFGFDQIEETAVGAEVVSRAYEDYIHQTDKTELITTCCPSTVRLIERYYSDLMDTMIPIVSPMIAHGRMIKEQCKEAYTVFIGPCISKICEALSDELEGDIDAVLTFDEMLHCFNEKGIDYRNLEPESPSQIGTLRGSKYPVVGGVLNGIRPTLEEKHLEVLRVHGMENCKEVLNDLRAGKLKNVCIEMNICSESCIAGPGGHNQEGSVFTRLSAIQKFMRKPVCEGVAIKAYDPQVSFERTFKNKQVEVYTATEQQIKQVFETMGKYEKSDELNCGACGYETCRDKAIAVLHGMSQIDMCLPYTRSIAERLSNEIFYNSPNSILLLDRHCRLLDMNPSGEVCFGYKTELMKGKDIQIMMDKTPFETALKEKVSLGKEKIELPTYDLIAYRDIIYLEKQQALLVIFADVTDEEKRKKEVSTLKGNTLDVTQSIIDKQMRVAQEIASLLGETTAETKVAIMKLKKVLSEEGDC</sequence>
<dbReference type="InterPro" id="IPR004108">
    <property type="entry name" value="Fe_hydrogenase_lsu_C"/>
</dbReference>
<gene>
    <name evidence="7" type="ORF">H8718_00650</name>
</gene>
<keyword evidence="3" id="KW-0408">Iron</keyword>
<dbReference type="InterPro" id="IPR050340">
    <property type="entry name" value="Cytosolic_Fe-S_CAF"/>
</dbReference>
<keyword evidence="8" id="KW-1185">Reference proteome</keyword>
<dbReference type="EMBL" id="JACRSY010000001">
    <property type="protein sequence ID" value="MBC8578047.1"/>
    <property type="molecule type" value="Genomic_DNA"/>
</dbReference>
<dbReference type="InterPro" id="IPR017896">
    <property type="entry name" value="4Fe4S_Fe-S-bd"/>
</dbReference>
<dbReference type="InterPro" id="IPR017900">
    <property type="entry name" value="4Fe4S_Fe_S_CS"/>
</dbReference>
<dbReference type="Gene3D" id="3.40.950.10">
    <property type="entry name" value="Fe-only Hydrogenase (Larger Subunit), Chain L, domain 3"/>
    <property type="match status" value="1"/>
</dbReference>
<dbReference type="SUPFAM" id="SSF53920">
    <property type="entry name" value="Fe-only hydrogenase"/>
    <property type="match status" value="1"/>
</dbReference>
<dbReference type="SUPFAM" id="SSF54862">
    <property type="entry name" value="4Fe-4S ferredoxins"/>
    <property type="match status" value="1"/>
</dbReference>
<protein>
    <submittedName>
        <fullName evidence="7">4Fe-4S binding protein</fullName>
    </submittedName>
</protein>
<evidence type="ECO:0000259" key="6">
    <source>
        <dbReference type="PROSITE" id="PS51656"/>
    </source>
</evidence>
<dbReference type="AlphaFoldDB" id="A0A926IBU6"/>
<dbReference type="Pfam" id="PF02906">
    <property type="entry name" value="Fe_hyd_lg_C"/>
    <property type="match status" value="1"/>
</dbReference>
<comment type="caution">
    <text evidence="7">The sequence shown here is derived from an EMBL/GenBank/DDBJ whole genome shotgun (WGS) entry which is preliminary data.</text>
</comment>
<dbReference type="RefSeq" id="WP_249331142.1">
    <property type="nucleotide sequence ID" value="NZ_JACRSY010000001.1"/>
</dbReference>
<dbReference type="Proteomes" id="UP000655830">
    <property type="component" value="Unassembled WGS sequence"/>
</dbReference>
<dbReference type="GO" id="GO:0046872">
    <property type="term" value="F:metal ion binding"/>
    <property type="evidence" value="ECO:0007669"/>
    <property type="project" value="UniProtKB-KW"/>
</dbReference>
<dbReference type="Gene3D" id="1.10.15.40">
    <property type="entry name" value="Electron transport complex subunit B, putative Fe-S cluster"/>
    <property type="match status" value="1"/>
</dbReference>
<organism evidence="7 8">
    <name type="scientific">Zhenhengia yiwuensis</name>
    <dbReference type="NCBI Taxonomy" id="2763666"/>
    <lineage>
        <taxon>Bacteria</taxon>
        <taxon>Bacillati</taxon>
        <taxon>Bacillota</taxon>
        <taxon>Clostridia</taxon>
        <taxon>Lachnospirales</taxon>
        <taxon>Lachnospiraceae</taxon>
        <taxon>Zhenhengia</taxon>
    </lineage>
</organism>
<evidence type="ECO:0000259" key="5">
    <source>
        <dbReference type="PROSITE" id="PS51379"/>
    </source>
</evidence>
<evidence type="ECO:0000313" key="8">
    <source>
        <dbReference type="Proteomes" id="UP000655830"/>
    </source>
</evidence>
<dbReference type="GO" id="GO:0051539">
    <property type="term" value="F:4 iron, 4 sulfur cluster binding"/>
    <property type="evidence" value="ECO:0007669"/>
    <property type="project" value="UniProtKB-KW"/>
</dbReference>
<keyword evidence="1" id="KW-0004">4Fe-4S</keyword>
<dbReference type="InterPro" id="IPR007202">
    <property type="entry name" value="4Fe-4S_dom"/>
</dbReference>
<dbReference type="Gene3D" id="3.30.450.20">
    <property type="entry name" value="PAS domain"/>
    <property type="match status" value="1"/>
</dbReference>
<dbReference type="PROSITE" id="PS51379">
    <property type="entry name" value="4FE4S_FER_2"/>
    <property type="match status" value="2"/>
</dbReference>
<dbReference type="PROSITE" id="PS00198">
    <property type="entry name" value="4FE4S_FER_1"/>
    <property type="match status" value="1"/>
</dbReference>
<evidence type="ECO:0000313" key="7">
    <source>
        <dbReference type="EMBL" id="MBC8578047.1"/>
    </source>
</evidence>
<feature type="domain" description="4Fe-4S ferredoxin-type" evidence="5">
    <location>
        <begin position="31"/>
        <end position="60"/>
    </location>
</feature>
<dbReference type="Pfam" id="PF04060">
    <property type="entry name" value="FeS"/>
    <property type="match status" value="1"/>
</dbReference>
<name>A0A926IBU6_9FIRM</name>
<evidence type="ECO:0000256" key="3">
    <source>
        <dbReference type="ARBA" id="ARBA00023004"/>
    </source>
</evidence>
<keyword evidence="2" id="KW-0479">Metal-binding</keyword>
<dbReference type="InterPro" id="IPR009016">
    <property type="entry name" value="Fe_hydrogenase"/>
</dbReference>
<evidence type="ECO:0000256" key="4">
    <source>
        <dbReference type="ARBA" id="ARBA00023014"/>
    </source>
</evidence>
<feature type="domain" description="4Fe-4S ferredoxin-type" evidence="5">
    <location>
        <begin position="2"/>
        <end position="30"/>
    </location>
</feature>
<dbReference type="Pfam" id="PF12838">
    <property type="entry name" value="Fer4_7"/>
    <property type="match status" value="1"/>
</dbReference>
<feature type="domain" description="4Fe-4S" evidence="6">
    <location>
        <begin position="354"/>
        <end position="415"/>
    </location>
</feature>
<accession>A0A926IBU6</accession>
<keyword evidence="4" id="KW-0411">Iron-sulfur</keyword>
<dbReference type="Gene3D" id="3.30.70.20">
    <property type="match status" value="1"/>
</dbReference>